<protein>
    <recommendedName>
        <fullName evidence="8">tRNA N6-adenosine threonylcarbamoyltransferase</fullName>
        <ecNumber evidence="8">2.3.1.234</ecNumber>
    </recommendedName>
    <alternativeName>
        <fullName evidence="8">N6-L-threonylcarbamoyladenine synthase</fullName>
        <shortName evidence="8">t(6)A synthase</shortName>
    </alternativeName>
    <alternativeName>
        <fullName evidence="8">t(6)A37 threonylcarbamoyladenosine biosynthesis protein TsaD</fullName>
    </alternativeName>
    <alternativeName>
        <fullName evidence="8">tRNA threonylcarbamoyladenosine biosynthesis protein TsaD</fullName>
    </alternativeName>
</protein>
<dbReference type="InterPro" id="IPR000905">
    <property type="entry name" value="Gcp-like_dom"/>
</dbReference>
<evidence type="ECO:0000256" key="8">
    <source>
        <dbReference type="HAMAP-Rule" id="MF_01445"/>
    </source>
</evidence>
<organism evidence="11 12">
    <name type="scientific">Candidatus Daviesbacteria bacterium RIFCSPHIGHO2_02_FULL_43_12</name>
    <dbReference type="NCBI Taxonomy" id="1797776"/>
    <lineage>
        <taxon>Bacteria</taxon>
        <taxon>Candidatus Daviesiibacteriota</taxon>
    </lineage>
</organism>
<feature type="binding site" evidence="8">
    <location>
        <position position="119"/>
    </location>
    <ligand>
        <name>Fe cation</name>
        <dbReference type="ChEBI" id="CHEBI:24875"/>
    </ligand>
</feature>
<dbReference type="InterPro" id="IPR022450">
    <property type="entry name" value="TsaD"/>
</dbReference>
<name>A0A1F5KGN3_9BACT</name>
<evidence type="ECO:0000256" key="4">
    <source>
        <dbReference type="ARBA" id="ARBA00022723"/>
    </source>
</evidence>
<sequence length="376" mass="39580">MKVILGIETSCDETACAIVTKLGDRLTIASNVIASSAALQAKYGGVIPDQAAREQLKSIIPVITEAIHDSRFTIHDIDAIAVTMGPGLIGSLLVGVETAKVLSLVWKKPLIPINHLLGHFYANWVNQPSANSTAPIDRPSEPAPSGTIGDLPEAKSSVPTFPAIGLLVSGGHSDIILMKGHGDYEYLGGTRDDAAGECFDKSARLMGLSGVQGGPLIAEYAKKGNPKAYNLPRPMAGSSDLDYSFSGLKTALLNLVHSSQLSVHGKDPAKKNASKNTENQLADLCASLQEAIVDTLVSKAVKAARMHHVEQIILSGGVAANLRLREKLQVAFHGTVFAPPPSLCTDNAVMIAASGFFSEPLTNPLDLEADPNLSLQ</sequence>
<comment type="cofactor">
    <cofactor evidence="8">
        <name>Fe(2+)</name>
        <dbReference type="ChEBI" id="CHEBI:29033"/>
    </cofactor>
    <text evidence="8">Binds 1 Fe(2+) ion per subunit.</text>
</comment>
<keyword evidence="1 8" id="KW-0963">Cytoplasm</keyword>
<dbReference type="HAMAP" id="MF_01445">
    <property type="entry name" value="TsaD"/>
    <property type="match status" value="1"/>
</dbReference>
<evidence type="ECO:0000256" key="1">
    <source>
        <dbReference type="ARBA" id="ARBA00022490"/>
    </source>
</evidence>
<dbReference type="EC" id="2.3.1.234" evidence="8"/>
<accession>A0A1F5KGN3</accession>
<feature type="domain" description="Gcp-like" evidence="10">
    <location>
        <begin position="28"/>
        <end position="127"/>
    </location>
</feature>
<dbReference type="GO" id="GO:0002949">
    <property type="term" value="P:tRNA threonylcarbamoyladenosine modification"/>
    <property type="evidence" value="ECO:0007669"/>
    <property type="project" value="UniProtKB-UniRule"/>
</dbReference>
<evidence type="ECO:0000256" key="5">
    <source>
        <dbReference type="ARBA" id="ARBA00023004"/>
    </source>
</evidence>
<feature type="binding site" evidence="8">
    <location>
        <position position="321"/>
    </location>
    <ligand>
        <name>substrate</name>
    </ligand>
</feature>
<keyword evidence="5 8" id="KW-0408">Iron</keyword>
<evidence type="ECO:0000313" key="12">
    <source>
        <dbReference type="Proteomes" id="UP000177328"/>
    </source>
</evidence>
<dbReference type="CDD" id="cd24133">
    <property type="entry name" value="ASKHA_NBD_TsaD_bac"/>
    <property type="match status" value="1"/>
</dbReference>
<dbReference type="GO" id="GO:0005506">
    <property type="term" value="F:iron ion binding"/>
    <property type="evidence" value="ECO:0007669"/>
    <property type="project" value="UniProtKB-UniRule"/>
</dbReference>
<feature type="region of interest" description="Disordered" evidence="9">
    <location>
        <begin position="131"/>
        <end position="152"/>
    </location>
</feature>
<dbReference type="PRINTS" id="PR00789">
    <property type="entry name" value="OSIALOPTASE"/>
</dbReference>
<dbReference type="EMBL" id="MFDD01000014">
    <property type="protein sequence ID" value="OGE40103.1"/>
    <property type="molecule type" value="Genomic_DNA"/>
</dbReference>
<comment type="caution">
    <text evidence="11">The sequence shown here is derived from an EMBL/GenBank/DDBJ whole genome shotgun (WGS) entry which is preliminary data.</text>
</comment>
<evidence type="ECO:0000256" key="9">
    <source>
        <dbReference type="SAM" id="MobiDB-lite"/>
    </source>
</evidence>
<reference evidence="11 12" key="1">
    <citation type="journal article" date="2016" name="Nat. Commun.">
        <title>Thousands of microbial genomes shed light on interconnected biogeochemical processes in an aquifer system.</title>
        <authorList>
            <person name="Anantharaman K."/>
            <person name="Brown C.T."/>
            <person name="Hug L.A."/>
            <person name="Sharon I."/>
            <person name="Castelle C.J."/>
            <person name="Probst A.J."/>
            <person name="Thomas B.C."/>
            <person name="Singh A."/>
            <person name="Wilkins M.J."/>
            <person name="Karaoz U."/>
            <person name="Brodie E.L."/>
            <person name="Williams K.H."/>
            <person name="Hubbard S.S."/>
            <person name="Banfield J.F."/>
        </authorList>
    </citation>
    <scope>NUCLEOTIDE SEQUENCE [LARGE SCALE GENOMIC DNA]</scope>
</reference>
<comment type="subcellular location">
    <subcellularLocation>
        <location evidence="8">Cytoplasm</location>
    </subcellularLocation>
</comment>
<dbReference type="GO" id="GO:0005737">
    <property type="term" value="C:cytoplasm"/>
    <property type="evidence" value="ECO:0007669"/>
    <property type="project" value="UniProtKB-SubCell"/>
</dbReference>
<evidence type="ECO:0000256" key="7">
    <source>
        <dbReference type="ARBA" id="ARBA00048117"/>
    </source>
</evidence>
<keyword evidence="3 8" id="KW-0819">tRNA processing</keyword>
<feature type="binding site" evidence="8">
    <location>
        <position position="115"/>
    </location>
    <ligand>
        <name>Fe cation</name>
        <dbReference type="ChEBI" id="CHEBI:24875"/>
    </ligand>
</feature>
<keyword evidence="4 8" id="KW-0479">Metal-binding</keyword>
<evidence type="ECO:0000256" key="2">
    <source>
        <dbReference type="ARBA" id="ARBA00022679"/>
    </source>
</evidence>
<feature type="binding site" evidence="8">
    <location>
        <position position="346"/>
    </location>
    <ligand>
        <name>Fe cation</name>
        <dbReference type="ChEBI" id="CHEBI:24875"/>
    </ligand>
</feature>
<dbReference type="Gene3D" id="3.30.420.40">
    <property type="match status" value="2"/>
</dbReference>
<comment type="similarity">
    <text evidence="8">Belongs to the KAE1 / TsaD family.</text>
</comment>
<comment type="catalytic activity">
    <reaction evidence="7 8">
        <text>L-threonylcarbamoyladenylate + adenosine(37) in tRNA = N(6)-L-threonylcarbamoyladenosine(37) in tRNA + AMP + H(+)</text>
        <dbReference type="Rhea" id="RHEA:37059"/>
        <dbReference type="Rhea" id="RHEA-COMP:10162"/>
        <dbReference type="Rhea" id="RHEA-COMP:10163"/>
        <dbReference type="ChEBI" id="CHEBI:15378"/>
        <dbReference type="ChEBI" id="CHEBI:73682"/>
        <dbReference type="ChEBI" id="CHEBI:74411"/>
        <dbReference type="ChEBI" id="CHEBI:74418"/>
        <dbReference type="ChEBI" id="CHEBI:456215"/>
        <dbReference type="EC" id="2.3.1.234"/>
    </reaction>
</comment>
<dbReference type="Proteomes" id="UP000177328">
    <property type="component" value="Unassembled WGS sequence"/>
</dbReference>
<dbReference type="FunFam" id="3.30.420.40:FF:000012">
    <property type="entry name" value="tRNA N6-adenosine threonylcarbamoyltransferase"/>
    <property type="match status" value="1"/>
</dbReference>
<dbReference type="PANTHER" id="PTHR11735:SF6">
    <property type="entry name" value="TRNA N6-ADENOSINE THREONYLCARBAMOYLTRANSFERASE, MITOCHONDRIAL"/>
    <property type="match status" value="1"/>
</dbReference>
<dbReference type="Pfam" id="PF00814">
    <property type="entry name" value="TsaD"/>
    <property type="match status" value="2"/>
</dbReference>
<evidence type="ECO:0000256" key="6">
    <source>
        <dbReference type="ARBA" id="ARBA00023315"/>
    </source>
</evidence>
<comment type="function">
    <text evidence="8">Required for the formation of a threonylcarbamoyl group on adenosine at position 37 (t(6)A37) in tRNAs that read codons beginning with adenine. Is involved in the transfer of the threonylcarbamoyl moiety of threonylcarbamoyl-AMP (TC-AMP) to the N6 group of A37, together with TsaE and TsaB. TsaD likely plays a direct catalytic role in this reaction.</text>
</comment>
<gene>
    <name evidence="8" type="primary">tsaD</name>
    <name evidence="11" type="ORF">A3D25_04855</name>
</gene>
<feature type="binding site" evidence="8">
    <location>
        <position position="200"/>
    </location>
    <ligand>
        <name>substrate</name>
    </ligand>
</feature>
<feature type="binding site" evidence="8">
    <location>
        <position position="214"/>
    </location>
    <ligand>
        <name>substrate</name>
    </ligand>
</feature>
<keyword evidence="6 8" id="KW-0012">Acyltransferase</keyword>
<dbReference type="GO" id="GO:0061711">
    <property type="term" value="F:tRNA N(6)-L-threonylcarbamoyladenine synthase activity"/>
    <property type="evidence" value="ECO:0007669"/>
    <property type="project" value="UniProtKB-EC"/>
</dbReference>
<evidence type="ECO:0000259" key="10">
    <source>
        <dbReference type="Pfam" id="PF00814"/>
    </source>
</evidence>
<feature type="binding site" evidence="8">
    <location>
        <begin position="167"/>
        <end position="171"/>
    </location>
    <ligand>
        <name>substrate</name>
    </ligand>
</feature>
<evidence type="ECO:0000256" key="3">
    <source>
        <dbReference type="ARBA" id="ARBA00022694"/>
    </source>
</evidence>
<feature type="domain" description="Gcp-like" evidence="10">
    <location>
        <begin position="160"/>
        <end position="352"/>
    </location>
</feature>
<evidence type="ECO:0000313" key="11">
    <source>
        <dbReference type="EMBL" id="OGE40103.1"/>
    </source>
</evidence>
<dbReference type="InterPro" id="IPR043129">
    <property type="entry name" value="ATPase_NBD"/>
</dbReference>
<dbReference type="FunFam" id="3.30.420.40:FF:000040">
    <property type="entry name" value="tRNA N6-adenosine threonylcarbamoyltransferase"/>
    <property type="match status" value="1"/>
</dbReference>
<proteinExistence type="inferred from homology"/>
<dbReference type="AlphaFoldDB" id="A0A1F5KGN3"/>
<comment type="caution">
    <text evidence="8">Lacks conserved residue(s) required for the propagation of feature annotation.</text>
</comment>
<dbReference type="InterPro" id="IPR017861">
    <property type="entry name" value="KAE1/TsaD"/>
</dbReference>
<dbReference type="PANTHER" id="PTHR11735">
    <property type="entry name" value="TRNA N6-ADENOSINE THREONYLCARBAMOYLTRANSFERASE"/>
    <property type="match status" value="1"/>
</dbReference>
<keyword evidence="2 8" id="KW-0808">Transferase</keyword>
<dbReference type="SUPFAM" id="SSF53067">
    <property type="entry name" value="Actin-like ATPase domain"/>
    <property type="match status" value="2"/>
</dbReference>